<feature type="active site" description="Charge relay system" evidence="5">
    <location>
        <position position="163"/>
    </location>
</feature>
<reference evidence="8 9" key="1">
    <citation type="submission" date="2010-08" db="EMBL/GenBank/DDBJ databases">
        <title>Complete sequence of Clostridium cellulovorans 743B.</title>
        <authorList>
            <consortium name="US DOE Joint Genome Institute"/>
            <person name="Lucas S."/>
            <person name="Copeland A."/>
            <person name="Lapidus A."/>
            <person name="Cheng J.-F."/>
            <person name="Bruce D."/>
            <person name="Goodwin L."/>
            <person name="Pitluck S."/>
            <person name="Chertkov O."/>
            <person name="Detter J.C."/>
            <person name="Han C."/>
            <person name="Tapia R."/>
            <person name="Land M."/>
            <person name="Hauser L."/>
            <person name="Chang Y.-J."/>
            <person name="Jeffries C."/>
            <person name="Kyrpides N."/>
            <person name="Ivanova N."/>
            <person name="Mikhailova N."/>
            <person name="Hemme C.L."/>
            <person name="Woyke T."/>
        </authorList>
    </citation>
    <scope>NUCLEOTIDE SEQUENCE [LARGE SCALE GENOMIC DNA]</scope>
    <source>
        <strain evidence="9">ATCC 35296 / DSM 3052 / OCM 3 / 743B</strain>
    </source>
</reference>
<evidence type="ECO:0000256" key="4">
    <source>
        <dbReference type="ARBA" id="ARBA00022825"/>
    </source>
</evidence>
<evidence type="ECO:0000259" key="7">
    <source>
        <dbReference type="Pfam" id="PF22148"/>
    </source>
</evidence>
<accession>D9SMB7</accession>
<dbReference type="Gene3D" id="3.40.50.200">
    <property type="entry name" value="Peptidase S8/S53 domain"/>
    <property type="match status" value="1"/>
</dbReference>
<proteinExistence type="inferred from homology"/>
<dbReference type="InterPro" id="IPR050131">
    <property type="entry name" value="Peptidase_S8_subtilisin-like"/>
</dbReference>
<evidence type="ECO:0000256" key="1">
    <source>
        <dbReference type="ARBA" id="ARBA00011073"/>
    </source>
</evidence>
<dbReference type="InterPro" id="IPR000209">
    <property type="entry name" value="Peptidase_S8/S53_dom"/>
</dbReference>
<dbReference type="PANTHER" id="PTHR43806:SF11">
    <property type="entry name" value="CEREVISIN-RELATED"/>
    <property type="match status" value="1"/>
</dbReference>
<dbReference type="RefSeq" id="WP_010074124.1">
    <property type="nucleotide sequence ID" value="NC_014393.1"/>
</dbReference>
<feature type="domain" description="Fervidolysin-like N-terminal prodomain" evidence="7">
    <location>
        <begin position="48"/>
        <end position="110"/>
    </location>
</feature>
<dbReference type="PANTHER" id="PTHR43806">
    <property type="entry name" value="PEPTIDASE S8"/>
    <property type="match status" value="1"/>
</dbReference>
<dbReference type="InterPro" id="IPR036852">
    <property type="entry name" value="Peptidase_S8/S53_dom_sf"/>
</dbReference>
<organism evidence="8 9">
    <name type="scientific">Clostridium cellulovorans (strain ATCC 35296 / DSM 3052 / OCM 3 / 743B)</name>
    <dbReference type="NCBI Taxonomy" id="573061"/>
    <lineage>
        <taxon>Bacteria</taxon>
        <taxon>Bacillati</taxon>
        <taxon>Bacillota</taxon>
        <taxon>Clostridia</taxon>
        <taxon>Eubacteriales</taxon>
        <taxon>Clostridiaceae</taxon>
        <taxon>Clostridium</taxon>
    </lineage>
</organism>
<dbReference type="PROSITE" id="PS51892">
    <property type="entry name" value="SUBTILASE"/>
    <property type="match status" value="1"/>
</dbReference>
<keyword evidence="9" id="KW-1185">Reference proteome</keyword>
<name>D9SMB7_CLOC7</name>
<dbReference type="PROSITE" id="PS00137">
    <property type="entry name" value="SUBTILASE_HIS"/>
    <property type="match status" value="1"/>
</dbReference>
<evidence type="ECO:0000259" key="6">
    <source>
        <dbReference type="Pfam" id="PF00082"/>
    </source>
</evidence>
<dbReference type="PROSITE" id="PS00136">
    <property type="entry name" value="SUBTILASE_ASP"/>
    <property type="match status" value="1"/>
</dbReference>
<evidence type="ECO:0000256" key="2">
    <source>
        <dbReference type="ARBA" id="ARBA00022670"/>
    </source>
</evidence>
<dbReference type="Pfam" id="PF00082">
    <property type="entry name" value="Peptidase_S8"/>
    <property type="match status" value="1"/>
</dbReference>
<dbReference type="HOGENOM" id="CLU_261277_0_0_9"/>
<dbReference type="Proteomes" id="UP000002730">
    <property type="component" value="Chromosome"/>
</dbReference>
<dbReference type="PRINTS" id="PR00723">
    <property type="entry name" value="SUBTILISIN"/>
</dbReference>
<dbReference type="OrthoDB" id="9798386at2"/>
<protein>
    <submittedName>
        <fullName evidence="8">Peptidase S8 and S53 subtilisin kexin sedolisin</fullName>
    </submittedName>
</protein>
<evidence type="ECO:0000256" key="5">
    <source>
        <dbReference type="PROSITE-ProRule" id="PRU01240"/>
    </source>
</evidence>
<dbReference type="Gene3D" id="2.60.40.10">
    <property type="entry name" value="Immunoglobulins"/>
    <property type="match status" value="1"/>
</dbReference>
<dbReference type="KEGG" id="ccb:Clocel_4112"/>
<dbReference type="InterPro" id="IPR015500">
    <property type="entry name" value="Peptidase_S8_subtilisin-rel"/>
</dbReference>
<feature type="active site" description="Charge relay system" evidence="5">
    <location>
        <position position="353"/>
    </location>
</feature>
<dbReference type="Pfam" id="PF22148">
    <property type="entry name" value="Fervidolysin_NPro-like"/>
    <property type="match status" value="1"/>
</dbReference>
<feature type="domain" description="Peptidase S8/S53" evidence="6">
    <location>
        <begin position="154"/>
        <end position="401"/>
    </location>
</feature>
<evidence type="ECO:0000256" key="3">
    <source>
        <dbReference type="ARBA" id="ARBA00022801"/>
    </source>
</evidence>
<dbReference type="eggNOG" id="COG1404">
    <property type="taxonomic scope" value="Bacteria"/>
</dbReference>
<sequence length="1300" mass="142677">MKKRLFGTLIFALFFINAVNLIDTTVLADSSVKQKIDIEGFKTDERNIVKNEIIVKYKSKENNSNVLSYFLGSKKSESKIEKIKVDNREQLMQRIEELKNDSNVEFVQPNYKYEKFDMIDTQSNNAMTTNSGLSGKQWYLENYQIPQVWDKSTGKGVTVAILDTGIDSSHEDLIGKVKGGKDFTGTGSYLDNNGHGTAIAGIIAADKANNIGITGVAYDSKLLSVKVLDENGFGDTATIAQGIRWSADNGAKVLNISLGSLEDDPILEESVNYAASKGCILVAATGNYGFQKVTYPAAYDNVIAVGSVNETNQWCYFSSYGKELDIVAPGTKIYSTVPAAKFPSKYEAVLGTSASSAIVSGQVALMVSQKSQLTVQDVLDKIKNSCFSLSDSLSNMFYGYGLLDIKKIVTGVSGQLPTTVIGNNDNTINEAEKITGPKALVNKLSCNSDANWYKVSIPANSVAKFTFNTLDNGILANVFSDKFSSTDNIFVVIDQSEYYISNYNKDKTKNFYLEVYNPFVEKSNCTINIQYLSIKDTSIPKDSTLKYSIDSPKQGQVIAGNTLDLSGWAISKLGLANAKAIIDDQIMDIRVGVKRPDVLKAFSDYGDENSGFSGSLNLSKFSYGSHKLKLVFTDNRGVTQFTSPITFTIKDTLKYSIDTVKSGTNITGKYLSLSGWALSKASIEKIETLIDNNKVAELKYGIARNDVYNVFKEYNNKDSGFIGNIDITKYNYGSHILQLRVIYKGGRTQVTEPVSFNISSTLKSCLDSLKQGDIITGSSLDVSGWVLSKVGIKKVQVIIDDKEAVDVSYGKSRTDVYNAFKDYENKNSGFTGNVDIKNLSYGEHNLKILVTEAGGKTSTLSNTKFIVKNSLYCVDSPTSGKDVTGNILNISGWAISKAGIGKVEVIIDETIAQKLQYGLSRPDVYAAFKGYNNQNSGYLGSIDISKLSYGIHNLQIKVSDKVGRTTISEIIKINIIEERKYAVDSPQKGMSLSGGNLEVAGWVLSKTGITKVEAVIDGVAKDIQNKLSRPDVYGAFKSFGNQNSGYKGKIDISKLPCGDHSLTIRFTDARGLVTMSEAVNFNIQNTLKYSIDFPCQGLIIPTNKLEIGGWALSKTKITKVEAVVDGITQSLIYGLSRPDVYKIFSEYNNENSGFCSSIDISKFHYGNHYLVIKFTDESGRVSNSNTVVFNIPNTVKFNIDTPKNNIKVTDSTLKVNGWVLSRNSIKKIEVLIDDKLVQNVKYGVSRPDVYKAFSYYDNKNAGFTASIDISKFNKGVHSLVIRFTDGGGRTNFSDKLTFSY</sequence>
<evidence type="ECO:0000313" key="8">
    <source>
        <dbReference type="EMBL" id="ADL53773.1"/>
    </source>
</evidence>
<dbReference type="EMBL" id="CP002160">
    <property type="protein sequence ID" value="ADL53773.1"/>
    <property type="molecule type" value="Genomic_DNA"/>
</dbReference>
<keyword evidence="2 5" id="KW-0645">Protease</keyword>
<dbReference type="InterPro" id="IPR054399">
    <property type="entry name" value="Fervidolysin-like_N_prodom"/>
</dbReference>
<gene>
    <name evidence="8" type="ordered locus">Clocel_4112</name>
</gene>
<dbReference type="GO" id="GO:0006508">
    <property type="term" value="P:proteolysis"/>
    <property type="evidence" value="ECO:0007669"/>
    <property type="project" value="UniProtKB-KW"/>
</dbReference>
<evidence type="ECO:0000313" key="9">
    <source>
        <dbReference type="Proteomes" id="UP000002730"/>
    </source>
</evidence>
<dbReference type="InterPro" id="IPR023827">
    <property type="entry name" value="Peptidase_S8_Asp-AS"/>
</dbReference>
<dbReference type="InterPro" id="IPR013783">
    <property type="entry name" value="Ig-like_fold"/>
</dbReference>
<dbReference type="GO" id="GO:0004252">
    <property type="term" value="F:serine-type endopeptidase activity"/>
    <property type="evidence" value="ECO:0007669"/>
    <property type="project" value="UniProtKB-UniRule"/>
</dbReference>
<dbReference type="InterPro" id="IPR022398">
    <property type="entry name" value="Peptidase_S8_His-AS"/>
</dbReference>
<comment type="similarity">
    <text evidence="1 5">Belongs to the peptidase S8 family.</text>
</comment>
<keyword evidence="4 5" id="KW-0720">Serine protease</keyword>
<dbReference type="SUPFAM" id="SSF52743">
    <property type="entry name" value="Subtilisin-like"/>
    <property type="match status" value="1"/>
</dbReference>
<dbReference type="eggNOG" id="COG1705">
    <property type="taxonomic scope" value="Bacteria"/>
</dbReference>
<feature type="active site" description="Charge relay system" evidence="5">
    <location>
        <position position="195"/>
    </location>
</feature>
<dbReference type="STRING" id="573061.Clocel_4112"/>
<keyword evidence="3 5" id="KW-0378">Hydrolase</keyword>